<keyword evidence="7" id="KW-1185">Reference proteome</keyword>
<evidence type="ECO:0000313" key="7">
    <source>
        <dbReference type="Proteomes" id="UP000293671"/>
    </source>
</evidence>
<dbReference type="Pfam" id="PF21981">
    <property type="entry name" value="RecX_HTH3"/>
    <property type="match status" value="1"/>
</dbReference>
<dbReference type="Gene3D" id="1.10.10.10">
    <property type="entry name" value="Winged helix-like DNA-binding domain superfamily/Winged helix DNA-binding domain"/>
    <property type="match status" value="3"/>
</dbReference>
<comment type="similarity">
    <text evidence="2">Belongs to the RecX family.</text>
</comment>
<proteinExistence type="inferred from homology"/>
<name>A0A4Q7VW82_9BURK</name>
<dbReference type="InterPro" id="IPR003783">
    <property type="entry name" value="Regulatory_RecX"/>
</dbReference>
<gene>
    <name evidence="6" type="ORF">EV670_1695</name>
</gene>
<dbReference type="PANTHER" id="PTHR33602:SF1">
    <property type="entry name" value="REGULATORY PROTEIN RECX FAMILY PROTEIN"/>
    <property type="match status" value="1"/>
</dbReference>
<dbReference type="GO" id="GO:0006282">
    <property type="term" value="P:regulation of DNA repair"/>
    <property type="evidence" value="ECO:0007669"/>
    <property type="project" value="InterPro"/>
</dbReference>
<evidence type="ECO:0000259" key="5">
    <source>
        <dbReference type="Pfam" id="PF21981"/>
    </source>
</evidence>
<dbReference type="PANTHER" id="PTHR33602">
    <property type="entry name" value="REGULATORY PROTEIN RECX FAMILY PROTEIN"/>
    <property type="match status" value="1"/>
</dbReference>
<protein>
    <recommendedName>
        <fullName evidence="3">Regulatory protein RecX</fullName>
    </recommendedName>
</protein>
<dbReference type="AlphaFoldDB" id="A0A4Q7VW82"/>
<dbReference type="InterPro" id="IPR036388">
    <property type="entry name" value="WH-like_DNA-bd_sf"/>
</dbReference>
<dbReference type="RefSeq" id="WP_130431402.1">
    <property type="nucleotide sequence ID" value="NZ_SHKP01000005.1"/>
</dbReference>
<evidence type="ECO:0000256" key="4">
    <source>
        <dbReference type="ARBA" id="ARBA00022490"/>
    </source>
</evidence>
<comment type="caution">
    <text evidence="6">The sequence shown here is derived from an EMBL/GenBank/DDBJ whole genome shotgun (WGS) entry which is preliminary data.</text>
</comment>
<reference evidence="6 7" key="1">
    <citation type="submission" date="2019-02" db="EMBL/GenBank/DDBJ databases">
        <title>Genomic Encyclopedia of Type Strains, Phase IV (KMG-IV): sequencing the most valuable type-strain genomes for metagenomic binning, comparative biology and taxonomic classification.</title>
        <authorList>
            <person name="Goeker M."/>
        </authorList>
    </citation>
    <scope>NUCLEOTIDE SEQUENCE [LARGE SCALE GENOMIC DNA]</scope>
    <source>
        <strain evidence="6 7">DSM 19570</strain>
    </source>
</reference>
<organism evidence="6 7">
    <name type="scientific">Rivibacter subsaxonicus</name>
    <dbReference type="NCBI Taxonomy" id="457575"/>
    <lineage>
        <taxon>Bacteria</taxon>
        <taxon>Pseudomonadati</taxon>
        <taxon>Pseudomonadota</taxon>
        <taxon>Betaproteobacteria</taxon>
        <taxon>Burkholderiales</taxon>
        <taxon>Rivibacter</taxon>
    </lineage>
</organism>
<dbReference type="Proteomes" id="UP000293671">
    <property type="component" value="Unassembled WGS sequence"/>
</dbReference>
<evidence type="ECO:0000256" key="3">
    <source>
        <dbReference type="ARBA" id="ARBA00018111"/>
    </source>
</evidence>
<keyword evidence="4" id="KW-0963">Cytoplasm</keyword>
<feature type="domain" description="RecX third three-helical" evidence="5">
    <location>
        <begin position="121"/>
        <end position="164"/>
    </location>
</feature>
<dbReference type="EMBL" id="SHKP01000005">
    <property type="protein sequence ID" value="RZU00982.1"/>
    <property type="molecule type" value="Genomic_DNA"/>
</dbReference>
<evidence type="ECO:0000256" key="1">
    <source>
        <dbReference type="ARBA" id="ARBA00004496"/>
    </source>
</evidence>
<dbReference type="GO" id="GO:0005737">
    <property type="term" value="C:cytoplasm"/>
    <property type="evidence" value="ECO:0007669"/>
    <property type="project" value="UniProtKB-SubCell"/>
</dbReference>
<evidence type="ECO:0000313" key="6">
    <source>
        <dbReference type="EMBL" id="RZU00982.1"/>
    </source>
</evidence>
<accession>A0A4Q7VW82</accession>
<sequence>MARAAQSLKAKALGLIAQREHSRVELRRKLRIWIERRQRALAEAGAVPGATEASAAAPDVAEIEPLLDWLVQRDLLSVERFVETRINVRAARFGNLRIRQELAQHGVELDAEAAQALKASEFERARAVWAKRFDGPPINAAARAKQQRFLAARGFSADVVRRVLGGRSGDDD</sequence>
<comment type="subcellular location">
    <subcellularLocation>
        <location evidence="1">Cytoplasm</location>
    </subcellularLocation>
</comment>
<dbReference type="InterPro" id="IPR053925">
    <property type="entry name" value="RecX_HTH_3rd"/>
</dbReference>
<dbReference type="OrthoDB" id="5295441at2"/>
<evidence type="ECO:0000256" key="2">
    <source>
        <dbReference type="ARBA" id="ARBA00009695"/>
    </source>
</evidence>